<comment type="catalytic activity">
    <reaction evidence="16 17">
        <text>O-phospho-L-seryl-tRNA(Sec) + selenophosphate + H2O = L-selenocysteinyl-tRNA(Sec) + 2 phosphate</text>
        <dbReference type="Rhea" id="RHEA:25041"/>
        <dbReference type="Rhea" id="RHEA-COMP:9743"/>
        <dbReference type="Rhea" id="RHEA-COMP:9947"/>
        <dbReference type="ChEBI" id="CHEBI:15377"/>
        <dbReference type="ChEBI" id="CHEBI:16144"/>
        <dbReference type="ChEBI" id="CHEBI:43474"/>
        <dbReference type="ChEBI" id="CHEBI:78551"/>
        <dbReference type="ChEBI" id="CHEBI:78573"/>
        <dbReference type="EC" id="2.9.1.2"/>
    </reaction>
</comment>
<keyword evidence="7 17" id="KW-0820">tRNA-binding</keyword>
<gene>
    <name evidence="22" type="ORF">FGO68_gene12343</name>
</gene>
<feature type="binding site" evidence="18">
    <location>
        <position position="138"/>
    </location>
    <ligand>
        <name>substrate</name>
    </ligand>
</feature>
<evidence type="ECO:0000256" key="4">
    <source>
        <dbReference type="ARBA" id="ARBA00007037"/>
    </source>
</evidence>
<comment type="similarity">
    <text evidence="4 17">Belongs to the SepSecS family.</text>
</comment>
<evidence type="ECO:0000256" key="18">
    <source>
        <dbReference type="PIRSR" id="PIRSR017689-1"/>
    </source>
</evidence>
<keyword evidence="17" id="KW-0963">Cytoplasm</keyword>
<dbReference type="Proteomes" id="UP000785679">
    <property type="component" value="Unassembled WGS sequence"/>
</dbReference>
<accession>A0A8J8NTG2</accession>
<evidence type="ECO:0000313" key="23">
    <source>
        <dbReference type="Proteomes" id="UP000785679"/>
    </source>
</evidence>
<dbReference type="PIRSF" id="PIRSF017689">
    <property type="entry name" value="SepSecS"/>
    <property type="match status" value="1"/>
</dbReference>
<reference evidence="22" key="1">
    <citation type="submission" date="2019-06" db="EMBL/GenBank/DDBJ databases">
        <authorList>
            <person name="Zheng W."/>
        </authorList>
    </citation>
    <scope>NUCLEOTIDE SEQUENCE</scope>
    <source>
        <strain evidence="22">QDHG01</strain>
    </source>
</reference>
<name>A0A8J8NTG2_HALGN</name>
<dbReference type="EMBL" id="RRYP01008387">
    <property type="protein sequence ID" value="TNV79811.1"/>
    <property type="molecule type" value="Genomic_DNA"/>
</dbReference>
<evidence type="ECO:0000256" key="10">
    <source>
        <dbReference type="ARBA" id="ARBA00022898"/>
    </source>
</evidence>
<evidence type="ECO:0000256" key="2">
    <source>
        <dbReference type="ARBA" id="ARBA00002552"/>
    </source>
</evidence>
<dbReference type="InterPro" id="IPR015424">
    <property type="entry name" value="PyrdxlP-dep_Trfase"/>
</dbReference>
<keyword evidence="9 17" id="KW-0694">RNA-binding</keyword>
<keyword evidence="23" id="KW-1185">Reference proteome</keyword>
<feature type="binding site" evidence="18">
    <location>
        <position position="130"/>
    </location>
    <ligand>
        <name>substrate</name>
    </ligand>
</feature>
<keyword evidence="8 17" id="KW-0808">Transferase</keyword>
<dbReference type="AlphaFoldDB" id="A0A8J8NTG2"/>
<comment type="subcellular location">
    <subcellularLocation>
        <location evidence="17">Cytoplasm</location>
    </subcellularLocation>
</comment>
<comment type="pathway">
    <text evidence="3 17">Aminoacyl-tRNA biosynthesis; selenocysteinyl-tRNA(Sec) biosynthesis; selenocysteinyl-tRNA(Sec) from L-seryl-tRNA(Sec) (archaeal/eukaryal route): step 2/2.</text>
</comment>
<dbReference type="InterPro" id="IPR019872">
    <property type="entry name" value="Sec-tRNA_Se_transferase"/>
</dbReference>
<evidence type="ECO:0000256" key="21">
    <source>
        <dbReference type="SAM" id="Phobius"/>
    </source>
</evidence>
<evidence type="ECO:0000256" key="17">
    <source>
        <dbReference type="PIRNR" id="PIRNR017689"/>
    </source>
</evidence>
<dbReference type="GO" id="GO:0001514">
    <property type="term" value="P:selenocysteine incorporation"/>
    <property type="evidence" value="ECO:0007669"/>
    <property type="project" value="TreeGrafter"/>
</dbReference>
<keyword evidence="21" id="KW-0472">Membrane</keyword>
<evidence type="ECO:0000256" key="14">
    <source>
        <dbReference type="ARBA" id="ARBA00032048"/>
    </source>
</evidence>
<feature type="binding site" evidence="18">
    <location>
        <position position="441"/>
    </location>
    <ligand>
        <name>tRNA</name>
        <dbReference type="ChEBI" id="CHEBI:17843"/>
    </ligand>
</feature>
<keyword evidence="21" id="KW-0812">Transmembrane</keyword>
<dbReference type="InterPro" id="IPR015421">
    <property type="entry name" value="PyrdxlP-dep_Trfase_major"/>
</dbReference>
<feature type="binding site" evidence="18">
    <location>
        <position position="108"/>
    </location>
    <ligand>
        <name>pyridoxal 5'-phosphate</name>
        <dbReference type="ChEBI" id="CHEBI:597326"/>
    </ligand>
</feature>
<evidence type="ECO:0000256" key="9">
    <source>
        <dbReference type="ARBA" id="ARBA00022884"/>
    </source>
</evidence>
<dbReference type="InterPro" id="IPR008829">
    <property type="entry name" value="SepSecS/SepCysS"/>
</dbReference>
<dbReference type="UniPathway" id="UPA00906">
    <property type="reaction ID" value="UER00898"/>
</dbReference>
<evidence type="ECO:0000256" key="13">
    <source>
        <dbReference type="ARBA" id="ARBA00030669"/>
    </source>
</evidence>
<keyword evidence="11 17" id="KW-0648">Protein biosynthesis</keyword>
<feature type="binding site" evidence="18">
    <location>
        <position position="351"/>
    </location>
    <ligand>
        <name>substrate</name>
    </ligand>
</feature>
<feature type="modified residue" description="N6-(pyridoxal phosphate)lysine" evidence="19">
    <location>
        <position position="320"/>
    </location>
</feature>
<evidence type="ECO:0000256" key="3">
    <source>
        <dbReference type="ARBA" id="ARBA00004822"/>
    </source>
</evidence>
<dbReference type="GO" id="GO:0098621">
    <property type="term" value="F:O-phosphoseryl-tRNA(Sec) selenium transferase activity"/>
    <property type="evidence" value="ECO:0007669"/>
    <property type="project" value="UniProtKB-EC"/>
</dbReference>
<evidence type="ECO:0000313" key="22">
    <source>
        <dbReference type="EMBL" id="TNV79811.1"/>
    </source>
</evidence>
<dbReference type="SUPFAM" id="SSF53383">
    <property type="entry name" value="PLP-dependent transferases"/>
    <property type="match status" value="1"/>
</dbReference>
<feature type="site" description="May act as a substrate filter by repelling compounds with a negatively charged alpha-carboxylate" evidence="19">
    <location>
        <position position="107"/>
    </location>
</feature>
<dbReference type="EC" id="2.9.1.2" evidence="5 17"/>
<evidence type="ECO:0000256" key="7">
    <source>
        <dbReference type="ARBA" id="ARBA00022555"/>
    </source>
</evidence>
<evidence type="ECO:0000256" key="12">
    <source>
        <dbReference type="ARBA" id="ARBA00023266"/>
    </source>
</evidence>
<dbReference type="Gene3D" id="3.40.640.10">
    <property type="entry name" value="Type I PLP-dependent aspartate aminotransferase-like (Major domain)"/>
    <property type="match status" value="1"/>
</dbReference>
<evidence type="ECO:0000256" key="19">
    <source>
        <dbReference type="PIRSR" id="PIRSR017689-50"/>
    </source>
</evidence>
<dbReference type="GO" id="GO:0001717">
    <property type="term" value="P:conversion of seryl-tRNAsec to selenocys-tRNAsec"/>
    <property type="evidence" value="ECO:0007669"/>
    <property type="project" value="UniProtKB-UniRule"/>
</dbReference>
<dbReference type="PANTHER" id="PTHR12944">
    <property type="entry name" value="SOLUBLE LIVER ANTIGEN/LIVER PANCREAS ANTIGEN"/>
    <property type="match status" value="1"/>
</dbReference>
<evidence type="ECO:0000256" key="1">
    <source>
        <dbReference type="ARBA" id="ARBA00001933"/>
    </source>
</evidence>
<feature type="region of interest" description="Disordered" evidence="20">
    <location>
        <begin position="1"/>
        <end position="28"/>
    </location>
</feature>
<protein>
    <recommendedName>
        <fullName evidence="6 17">O-phosphoseryl-tRNA(Sec) selenium transferase</fullName>
        <ecNumber evidence="5 17">2.9.1.2</ecNumber>
    </recommendedName>
    <alternativeName>
        <fullName evidence="13 17">Selenocysteine synthase</fullName>
    </alternativeName>
    <alternativeName>
        <fullName evidence="14 17">Selenocysteinyl-tRNA(Sec) synthase</fullName>
    </alternativeName>
    <alternativeName>
        <fullName evidence="15 17">Sep-tRNA:Sec-tRNA synthase</fullName>
    </alternativeName>
</protein>
<dbReference type="GO" id="GO:0000049">
    <property type="term" value="F:tRNA binding"/>
    <property type="evidence" value="ECO:0007669"/>
    <property type="project" value="UniProtKB-UniRule"/>
</dbReference>
<comment type="function">
    <text evidence="2 17">Converts O-phosphoseryl-tRNA(Sec) to selenocysteinyl-tRNA(Sec) required for selenoprotein biosynthesis.</text>
</comment>
<dbReference type="NCBIfam" id="TIGR03531">
    <property type="entry name" value="selenium_SpcS"/>
    <property type="match status" value="1"/>
</dbReference>
<keyword evidence="10 17" id="KW-0663">Pyridoxal phosphate</keyword>
<evidence type="ECO:0000256" key="5">
    <source>
        <dbReference type="ARBA" id="ARBA00012464"/>
    </source>
</evidence>
<feature type="binding site" evidence="18">
    <location>
        <position position="131"/>
    </location>
    <ligand>
        <name>substrate</name>
    </ligand>
</feature>
<evidence type="ECO:0000256" key="16">
    <source>
        <dbReference type="ARBA" id="ARBA00048808"/>
    </source>
</evidence>
<proteinExistence type="inferred from homology"/>
<dbReference type="PANTHER" id="PTHR12944:SF2">
    <property type="entry name" value="O-PHOSPHOSERYL-TRNA(SEC) SELENIUM TRANSFERASE"/>
    <property type="match status" value="1"/>
</dbReference>
<dbReference type="GO" id="GO:0005737">
    <property type="term" value="C:cytoplasm"/>
    <property type="evidence" value="ECO:0007669"/>
    <property type="project" value="UniProtKB-SubCell"/>
</dbReference>
<keyword evidence="12 17" id="KW-0711">Selenium</keyword>
<comment type="caution">
    <text evidence="22">The sequence shown here is derived from an EMBL/GenBank/DDBJ whole genome shotgun (WGS) entry which is preliminary data.</text>
</comment>
<evidence type="ECO:0000256" key="8">
    <source>
        <dbReference type="ARBA" id="ARBA00022679"/>
    </source>
</evidence>
<evidence type="ECO:0000256" key="15">
    <source>
        <dbReference type="ARBA" id="ARBA00032693"/>
    </source>
</evidence>
<evidence type="ECO:0000256" key="11">
    <source>
        <dbReference type="ARBA" id="ARBA00022917"/>
    </source>
</evidence>
<evidence type="ECO:0000256" key="6">
    <source>
        <dbReference type="ARBA" id="ARBA00021963"/>
    </source>
</evidence>
<comment type="cofactor">
    <cofactor evidence="1 17 19">
        <name>pyridoxal 5'-phosphate</name>
        <dbReference type="ChEBI" id="CHEBI:597326"/>
    </cofactor>
</comment>
<organism evidence="22 23">
    <name type="scientific">Halteria grandinella</name>
    <dbReference type="NCBI Taxonomy" id="5974"/>
    <lineage>
        <taxon>Eukaryota</taxon>
        <taxon>Sar</taxon>
        <taxon>Alveolata</taxon>
        <taxon>Ciliophora</taxon>
        <taxon>Intramacronucleata</taxon>
        <taxon>Spirotrichea</taxon>
        <taxon>Stichotrichia</taxon>
        <taxon>Sporadotrichida</taxon>
        <taxon>Halteriidae</taxon>
        <taxon>Halteria</taxon>
    </lineage>
</organism>
<evidence type="ECO:0000256" key="20">
    <source>
        <dbReference type="SAM" id="MobiDB-lite"/>
    </source>
</evidence>
<keyword evidence="21" id="KW-1133">Transmembrane helix</keyword>
<sequence>MEAAQQAQDTSKKAGAGEVKKQKKPEQQISLKPKYDPFFAKAAEIVGAGYAKIAEDSVNTVEKRILELLDHRALPEEGWDEITIQVLLQKIALMDSNNYQGNTGVGEREGRIFSPLVREKHFGLGHGIGRSGDVNALQPKAIGSSLIVKLTKSLFLNALTKHMGYPSIKQALVLPFATGMSLTITLLTLASLHTPKSTDMYVILPRIDQKTCLKSIYTANLKPIIIQPVLEGDELRTDVEMIQKTIVEQQGKVVCVMSTTSCFAPRAYESVVDIAALCKKYDVPHVINNAYGLQCTRIASDISTAIQKGRVDALISSTDKNFMVPVGGSIIYSPAKLGGLVEQINQFYPGRASMGPIMDLFVTFMQMGSGTLRELLKQRKENYEYLRAQLVNALEPFGERVLATQKNNKISIACTLTRLNEVVFKPNGIEPTFFGSYLFSRRVSGVRVVASTDKKAKINDQIFSNYGSHSEAYPHLPYFTAAASIGQTRQEIDLFIIKLKEAFTHFYKSNGGKELLQEKLVVSVLEQECTEESKAQ</sequence>
<dbReference type="Pfam" id="PF05889">
    <property type="entry name" value="SepSecS"/>
    <property type="match status" value="1"/>
</dbReference>
<feature type="binding site" evidence="18">
    <location>
        <position position="508"/>
    </location>
    <ligand>
        <name>tRNA</name>
        <dbReference type="ChEBI" id="CHEBI:17843"/>
    </ligand>
</feature>
<feature type="transmembrane region" description="Helical" evidence="21">
    <location>
        <begin position="171"/>
        <end position="192"/>
    </location>
</feature>
<dbReference type="OrthoDB" id="10263545at2759"/>